<name>A0ABP9VGU7_9DEIO</name>
<gene>
    <name evidence="1" type="ORF">Dxin01_04202</name>
</gene>
<dbReference type="Proteomes" id="UP001458946">
    <property type="component" value="Unassembled WGS sequence"/>
</dbReference>
<proteinExistence type="predicted"/>
<organism evidence="1 2">
    <name type="scientific">Deinococcus xinjiangensis</name>
    <dbReference type="NCBI Taxonomy" id="457454"/>
    <lineage>
        <taxon>Bacteria</taxon>
        <taxon>Thermotogati</taxon>
        <taxon>Deinococcota</taxon>
        <taxon>Deinococci</taxon>
        <taxon>Deinococcales</taxon>
        <taxon>Deinococcaceae</taxon>
        <taxon>Deinococcus</taxon>
    </lineage>
</organism>
<evidence type="ECO:0000313" key="2">
    <source>
        <dbReference type="Proteomes" id="UP001458946"/>
    </source>
</evidence>
<sequence>MIRSIRGFWTPAARDALRELVKEAEDLLDALGAVRRVEIMVWRPNAPRPSLADIEEIVLATKADPRAVVLDRADLEWHLPDTELEPLAFVLAAEVQKHPSERLYWLVYEIDRNR</sequence>
<keyword evidence="2" id="KW-1185">Reference proteome</keyword>
<reference evidence="1 2" key="1">
    <citation type="submission" date="2024-02" db="EMBL/GenBank/DDBJ databases">
        <title>Deinococcus xinjiangensis NBRC 107630.</title>
        <authorList>
            <person name="Ichikawa N."/>
            <person name="Katano-Makiyama Y."/>
            <person name="Hidaka K."/>
        </authorList>
    </citation>
    <scope>NUCLEOTIDE SEQUENCE [LARGE SCALE GENOMIC DNA]</scope>
    <source>
        <strain evidence="1 2">NBRC 107630</strain>
    </source>
</reference>
<comment type="caution">
    <text evidence="1">The sequence shown here is derived from an EMBL/GenBank/DDBJ whole genome shotgun (WGS) entry which is preliminary data.</text>
</comment>
<evidence type="ECO:0000313" key="1">
    <source>
        <dbReference type="EMBL" id="GAA5504432.1"/>
    </source>
</evidence>
<accession>A0ABP9VGU7</accession>
<dbReference type="EMBL" id="BAABRN010000123">
    <property type="protein sequence ID" value="GAA5504432.1"/>
    <property type="molecule type" value="Genomic_DNA"/>
</dbReference>
<dbReference type="RefSeq" id="WP_353544387.1">
    <property type="nucleotide sequence ID" value="NZ_BAABRN010000123.1"/>
</dbReference>
<protein>
    <submittedName>
        <fullName evidence="1">Uncharacterized protein</fullName>
    </submittedName>
</protein>